<evidence type="ECO:0000313" key="2">
    <source>
        <dbReference type="EMBL" id="CAI8745524.1"/>
    </source>
</evidence>
<reference evidence="2" key="1">
    <citation type="submission" date="2023-03" db="EMBL/GenBank/DDBJ databases">
        <authorList>
            <person name="Pearce D."/>
        </authorList>
    </citation>
    <scope>NUCLEOTIDE SEQUENCE</scope>
    <source>
        <strain evidence="2">Mc</strain>
    </source>
</reference>
<accession>A0AA35UG51</accession>
<dbReference type="EMBL" id="OX458332">
    <property type="protein sequence ID" value="CAI8745524.1"/>
    <property type="molecule type" value="Genomic_DNA"/>
</dbReference>
<evidence type="ECO:0000313" key="3">
    <source>
        <dbReference type="Proteomes" id="UP001158598"/>
    </source>
</evidence>
<dbReference type="Proteomes" id="UP001158598">
    <property type="component" value="Chromosome"/>
</dbReference>
<dbReference type="RefSeq" id="WP_154656616.1">
    <property type="nucleotide sequence ID" value="NZ_OX458332.1"/>
</dbReference>
<evidence type="ECO:0000256" key="1">
    <source>
        <dbReference type="SAM" id="Phobius"/>
    </source>
</evidence>
<sequence>MAHVHGGKTMADAAMGAAKAMEHGMMGPMAGMEGMMNHGVMHGARQLVQSSHNVATVAKGAAVGAAATAGTHTGRSLFKRVFTHPLVLFGLGMAAGYYIHKYRKEIIGSAMSVAEGGKDFILQQRENLEDLLAERQEGSERGDA</sequence>
<keyword evidence="1" id="KW-0812">Transmembrane</keyword>
<gene>
    <name evidence="2" type="ORF">MCNOR_0546</name>
</gene>
<feature type="transmembrane region" description="Helical" evidence="1">
    <location>
        <begin position="81"/>
        <end position="99"/>
    </location>
</feature>
<organism evidence="2 3">
    <name type="scientific">Methylococcus capsulatus</name>
    <dbReference type="NCBI Taxonomy" id="414"/>
    <lineage>
        <taxon>Bacteria</taxon>
        <taxon>Pseudomonadati</taxon>
        <taxon>Pseudomonadota</taxon>
        <taxon>Gammaproteobacteria</taxon>
        <taxon>Methylococcales</taxon>
        <taxon>Methylococcaceae</taxon>
        <taxon>Methylococcus</taxon>
    </lineage>
</organism>
<evidence type="ECO:0008006" key="4">
    <source>
        <dbReference type="Google" id="ProtNLM"/>
    </source>
</evidence>
<protein>
    <recommendedName>
        <fullName evidence="4">Transmembrane protein</fullName>
    </recommendedName>
</protein>
<proteinExistence type="predicted"/>
<dbReference type="AlphaFoldDB" id="A0AA35UG51"/>
<keyword evidence="1" id="KW-0472">Membrane</keyword>
<keyword evidence="1" id="KW-1133">Transmembrane helix</keyword>
<name>A0AA35UG51_METCP</name>